<keyword evidence="2" id="KW-1185">Reference proteome</keyword>
<sequence length="411" mass="46719">MPFSPVVLPPALARKYCFKFLAHHCRTLRCPATLSLRTMWISARFAASLTLAVIMGCPVHGASLPSENPLAGLPSEMIATMFDILPYSGIRNFQLTSRVSNRLVMNFESDLTDPNFLILEKSLLLHDANGNEVDRDTRLNDMLYLVDNEIWLAIVHRIYTQLSAHGYSTNITGTTIPGWAAGGVLHPYLEEFKLLQKSLVDVEYLRLSRTQKAQLFPLAMLWHRKGNYPRASSFLRNLAAQTDARDFTTLNISVPGEKMEALLTTLGTSNYNICRLVQYKYWNRLVRRLIILAIADGCIDFVQELMHDLEERYMFEMDDMATFIIAVMVEMEVPAAVYTPLTLYASVPSKYKDSNQAVLTDLLRAELTKQERILDVHFFPGHRMTIQADVSELTMEEFTALPRYQPTEPIA</sequence>
<gene>
    <name evidence="1" type="ORF">BJ085DRAFT_33422</name>
</gene>
<evidence type="ECO:0000313" key="2">
    <source>
        <dbReference type="Proteomes" id="UP000268162"/>
    </source>
</evidence>
<organism evidence="1 2">
    <name type="scientific">Dimargaris cristalligena</name>
    <dbReference type="NCBI Taxonomy" id="215637"/>
    <lineage>
        <taxon>Eukaryota</taxon>
        <taxon>Fungi</taxon>
        <taxon>Fungi incertae sedis</taxon>
        <taxon>Zoopagomycota</taxon>
        <taxon>Kickxellomycotina</taxon>
        <taxon>Dimargaritomycetes</taxon>
        <taxon>Dimargaritales</taxon>
        <taxon>Dimargaritaceae</taxon>
        <taxon>Dimargaris</taxon>
    </lineage>
</organism>
<dbReference type="AlphaFoldDB" id="A0A4P9ZTH9"/>
<dbReference type="EMBL" id="ML002712">
    <property type="protein sequence ID" value="RKP36141.1"/>
    <property type="molecule type" value="Genomic_DNA"/>
</dbReference>
<protein>
    <submittedName>
        <fullName evidence="1">Uncharacterized protein</fullName>
    </submittedName>
</protein>
<proteinExistence type="predicted"/>
<evidence type="ECO:0000313" key="1">
    <source>
        <dbReference type="EMBL" id="RKP36141.1"/>
    </source>
</evidence>
<dbReference type="Proteomes" id="UP000268162">
    <property type="component" value="Unassembled WGS sequence"/>
</dbReference>
<name>A0A4P9ZTH9_9FUNG</name>
<accession>A0A4P9ZTH9</accession>
<reference evidence="2" key="1">
    <citation type="journal article" date="2018" name="Nat. Microbiol.">
        <title>Leveraging single-cell genomics to expand the fungal tree of life.</title>
        <authorList>
            <person name="Ahrendt S.R."/>
            <person name="Quandt C.A."/>
            <person name="Ciobanu D."/>
            <person name="Clum A."/>
            <person name="Salamov A."/>
            <person name="Andreopoulos B."/>
            <person name="Cheng J.F."/>
            <person name="Woyke T."/>
            <person name="Pelin A."/>
            <person name="Henrissat B."/>
            <person name="Reynolds N.K."/>
            <person name="Benny G.L."/>
            <person name="Smith M.E."/>
            <person name="James T.Y."/>
            <person name="Grigoriev I.V."/>
        </authorList>
    </citation>
    <scope>NUCLEOTIDE SEQUENCE [LARGE SCALE GENOMIC DNA]</scope>
    <source>
        <strain evidence="2">RSA 468</strain>
    </source>
</reference>